<dbReference type="Proteomes" id="UP000256488">
    <property type="component" value="Unassembled WGS sequence"/>
</dbReference>
<feature type="domain" description="DinB-like" evidence="1">
    <location>
        <begin position="10"/>
        <end position="168"/>
    </location>
</feature>
<evidence type="ECO:0000313" key="2">
    <source>
        <dbReference type="EMBL" id="RFA32203.1"/>
    </source>
</evidence>
<name>A0A3E0WJ08_9BACI</name>
<comment type="caution">
    <text evidence="2">The sequence shown here is derived from an EMBL/GenBank/DDBJ whole genome shotgun (WGS) entry which is preliminary data.</text>
</comment>
<sequence>MKEHFHKLYEQREVMKNEIRSFYGEEWKRPYKDKWSIGETYYHLFLMIKWFRRLNKIYLPLSKPIATVIKDKNYKTQSDDVYNRYKEKHHKTMKAPFILVPPKRVKDKIPFRDLLEKIDKETKSLELMVSNISDDAAGKIRFPDPIANNPNLIQSIDLIGIHENHHFLLCKNGSTPK</sequence>
<dbReference type="EMBL" id="NFZX01000075">
    <property type="protein sequence ID" value="RFA32203.1"/>
    <property type="molecule type" value="Genomic_DNA"/>
</dbReference>
<gene>
    <name evidence="2" type="ORF">CAI16_18795</name>
</gene>
<dbReference type="InterPro" id="IPR034660">
    <property type="entry name" value="DinB/YfiT-like"/>
</dbReference>
<evidence type="ECO:0000313" key="3">
    <source>
        <dbReference type="Proteomes" id="UP000256488"/>
    </source>
</evidence>
<protein>
    <recommendedName>
        <fullName evidence="1">DinB-like domain-containing protein</fullName>
    </recommendedName>
</protein>
<evidence type="ECO:0000259" key="1">
    <source>
        <dbReference type="Pfam" id="PF12867"/>
    </source>
</evidence>
<dbReference type="Pfam" id="PF12867">
    <property type="entry name" value="DinB_2"/>
    <property type="match status" value="1"/>
</dbReference>
<dbReference type="InterPro" id="IPR024775">
    <property type="entry name" value="DinB-like"/>
</dbReference>
<organism evidence="2 3">
    <name type="scientific">Virgibacillus dokdonensis</name>
    <dbReference type="NCBI Taxonomy" id="302167"/>
    <lineage>
        <taxon>Bacteria</taxon>
        <taxon>Bacillati</taxon>
        <taxon>Bacillota</taxon>
        <taxon>Bacilli</taxon>
        <taxon>Bacillales</taxon>
        <taxon>Bacillaceae</taxon>
        <taxon>Virgibacillus</taxon>
    </lineage>
</organism>
<dbReference type="Gene3D" id="1.20.120.450">
    <property type="entry name" value="dinb family like domain"/>
    <property type="match status" value="1"/>
</dbReference>
<dbReference type="AlphaFoldDB" id="A0A3E0WJ08"/>
<accession>A0A3E0WJ08</accession>
<reference evidence="2 3" key="1">
    <citation type="submission" date="2017-05" db="EMBL/GenBank/DDBJ databases">
        <title>Virgibacillus sp. AK90 isolated from a saltern of Kakinada, India.</title>
        <authorList>
            <person name="Gupta V."/>
            <person name="Sidhu C."/>
            <person name="Korpole S."/>
            <person name="Pinnaka A.K."/>
        </authorList>
    </citation>
    <scope>NUCLEOTIDE SEQUENCE [LARGE SCALE GENOMIC DNA]</scope>
    <source>
        <strain evidence="2 3">AK90</strain>
    </source>
</reference>
<proteinExistence type="predicted"/>